<sequence>MPAVESSITFLIVPLDEALRPNICCLLPQCSVTDDLLCRAYDSSAWMGRIGNSLSHLMPGLSSSLETVPLDQLTQGLVNAPLQAFVLKTQELEHEDSEGSPQWFWGSSPAPLRLRPWNAQPRSPKQGSRWLDFIDVTV</sequence>
<dbReference type="Proteomes" id="UP001476798">
    <property type="component" value="Unassembled WGS sequence"/>
</dbReference>
<proteinExistence type="predicted"/>
<dbReference type="EMBL" id="JAHRIO010002980">
    <property type="protein sequence ID" value="MEQ2159668.1"/>
    <property type="molecule type" value="Genomic_DNA"/>
</dbReference>
<evidence type="ECO:0000313" key="2">
    <source>
        <dbReference type="Proteomes" id="UP001476798"/>
    </source>
</evidence>
<organism evidence="1 2">
    <name type="scientific">Goodea atripinnis</name>
    <dbReference type="NCBI Taxonomy" id="208336"/>
    <lineage>
        <taxon>Eukaryota</taxon>
        <taxon>Metazoa</taxon>
        <taxon>Chordata</taxon>
        <taxon>Craniata</taxon>
        <taxon>Vertebrata</taxon>
        <taxon>Euteleostomi</taxon>
        <taxon>Actinopterygii</taxon>
        <taxon>Neopterygii</taxon>
        <taxon>Teleostei</taxon>
        <taxon>Neoteleostei</taxon>
        <taxon>Acanthomorphata</taxon>
        <taxon>Ovalentaria</taxon>
        <taxon>Atherinomorphae</taxon>
        <taxon>Cyprinodontiformes</taxon>
        <taxon>Goodeidae</taxon>
        <taxon>Goodea</taxon>
    </lineage>
</organism>
<protein>
    <submittedName>
        <fullName evidence="1">Uncharacterized protein</fullName>
    </submittedName>
</protein>
<name>A0ABV0MKS0_9TELE</name>
<comment type="caution">
    <text evidence="1">The sequence shown here is derived from an EMBL/GenBank/DDBJ whole genome shotgun (WGS) entry which is preliminary data.</text>
</comment>
<reference evidence="1 2" key="1">
    <citation type="submission" date="2021-06" db="EMBL/GenBank/DDBJ databases">
        <authorList>
            <person name="Palmer J.M."/>
        </authorList>
    </citation>
    <scope>NUCLEOTIDE SEQUENCE [LARGE SCALE GENOMIC DNA]</scope>
    <source>
        <strain evidence="1 2">GA_2019</strain>
        <tissue evidence="1">Muscle</tissue>
    </source>
</reference>
<keyword evidence="2" id="KW-1185">Reference proteome</keyword>
<accession>A0ABV0MKS0</accession>
<gene>
    <name evidence="1" type="ORF">GOODEAATRI_025401</name>
</gene>
<feature type="non-terminal residue" evidence="1">
    <location>
        <position position="138"/>
    </location>
</feature>
<evidence type="ECO:0000313" key="1">
    <source>
        <dbReference type="EMBL" id="MEQ2159668.1"/>
    </source>
</evidence>